<dbReference type="PANTHER" id="PTHR30265:SF2">
    <property type="entry name" value="TRANSCRIPTION TERMINATION_ANTITERMINATION PROTEIN NUSG"/>
    <property type="match status" value="1"/>
</dbReference>
<dbReference type="SUPFAM" id="SSF50104">
    <property type="entry name" value="Translation proteins SH3-like domain"/>
    <property type="match status" value="1"/>
</dbReference>
<dbReference type="AlphaFoldDB" id="A0A7V3VSJ8"/>
<dbReference type="InterPro" id="IPR008991">
    <property type="entry name" value="Translation_prot_SH3-like_sf"/>
</dbReference>
<dbReference type="SMART" id="SM00739">
    <property type="entry name" value="KOW"/>
    <property type="match status" value="1"/>
</dbReference>
<evidence type="ECO:0000259" key="9">
    <source>
        <dbReference type="SMART" id="SM00739"/>
    </source>
</evidence>
<protein>
    <recommendedName>
        <fullName evidence="5 6">Transcription termination/antitermination protein NusG</fullName>
    </recommendedName>
</protein>
<dbReference type="EMBL" id="DTPE01000151">
    <property type="protein sequence ID" value="HGE75182.1"/>
    <property type="molecule type" value="Genomic_DNA"/>
</dbReference>
<dbReference type="SMART" id="SM00738">
    <property type="entry name" value="NGN"/>
    <property type="match status" value="1"/>
</dbReference>
<dbReference type="HAMAP" id="MF_00948">
    <property type="entry name" value="NusG"/>
    <property type="match status" value="1"/>
</dbReference>
<dbReference type="GO" id="GO:0006353">
    <property type="term" value="P:DNA-templated transcription termination"/>
    <property type="evidence" value="ECO:0007669"/>
    <property type="project" value="UniProtKB-UniRule"/>
</dbReference>
<keyword evidence="1 5" id="KW-0806">Transcription termination</keyword>
<dbReference type="InterPro" id="IPR015869">
    <property type="entry name" value="Transcrpt_antiterm_NusG_bac_CS"/>
</dbReference>
<feature type="domain" description="KOW" evidence="9">
    <location>
        <begin position="300"/>
        <end position="327"/>
    </location>
</feature>
<dbReference type="Pfam" id="PF18298">
    <property type="entry name" value="NusG_add"/>
    <property type="match status" value="1"/>
</dbReference>
<dbReference type="GO" id="GO:0032784">
    <property type="term" value="P:regulation of DNA-templated transcription elongation"/>
    <property type="evidence" value="ECO:0007669"/>
    <property type="project" value="InterPro"/>
</dbReference>
<dbReference type="NCBIfam" id="TIGR00922">
    <property type="entry name" value="nusG"/>
    <property type="match status" value="1"/>
</dbReference>
<gene>
    <name evidence="5 10" type="primary">nusG</name>
    <name evidence="10" type="ORF">ENX73_03555</name>
</gene>
<dbReference type="PROSITE" id="PS01014">
    <property type="entry name" value="NUSG"/>
    <property type="match status" value="1"/>
</dbReference>
<dbReference type="GO" id="GO:0005829">
    <property type="term" value="C:cytosol"/>
    <property type="evidence" value="ECO:0007669"/>
    <property type="project" value="TreeGrafter"/>
</dbReference>
<organism evidence="10">
    <name type="scientific">Mesoaciditoga lauensis</name>
    <dbReference type="NCBI Taxonomy" id="1495039"/>
    <lineage>
        <taxon>Bacteria</taxon>
        <taxon>Thermotogati</taxon>
        <taxon>Thermotogota</taxon>
        <taxon>Thermotogae</taxon>
        <taxon>Mesoaciditogales</taxon>
        <taxon>Mesoaciditogaceae</taxon>
        <taxon>Mesoaciditoga</taxon>
    </lineage>
</organism>
<reference evidence="10" key="1">
    <citation type="journal article" date="2020" name="mSystems">
        <title>Genome- and Community-Level Interaction Insights into Carbon Utilization and Element Cycling Functions of Hydrothermarchaeota in Hydrothermal Sediment.</title>
        <authorList>
            <person name="Zhou Z."/>
            <person name="Liu Y."/>
            <person name="Xu W."/>
            <person name="Pan J."/>
            <person name="Luo Z.H."/>
            <person name="Li M."/>
        </authorList>
    </citation>
    <scope>NUCLEOTIDE SEQUENCE [LARGE SCALE GENOMIC DNA]</scope>
    <source>
        <strain evidence="10">SpSt-966</strain>
    </source>
</reference>
<evidence type="ECO:0000256" key="2">
    <source>
        <dbReference type="ARBA" id="ARBA00022814"/>
    </source>
</evidence>
<dbReference type="InterPro" id="IPR036735">
    <property type="entry name" value="NGN_dom_sf"/>
</dbReference>
<dbReference type="Gene3D" id="3.30.70.940">
    <property type="entry name" value="NusG, N-terminal domain"/>
    <property type="match status" value="2"/>
</dbReference>
<comment type="function">
    <text evidence="5 7">Participates in transcription elongation, termination and antitermination.</text>
</comment>
<dbReference type="InterPro" id="IPR043425">
    <property type="entry name" value="NusG-like"/>
</dbReference>
<evidence type="ECO:0000256" key="3">
    <source>
        <dbReference type="ARBA" id="ARBA00023015"/>
    </source>
</evidence>
<accession>A0A7V3VSJ8</accession>
<feature type="domain" description="NusG-like N-terminal" evidence="8">
    <location>
        <begin position="2"/>
        <end position="282"/>
    </location>
</feature>
<evidence type="ECO:0000256" key="7">
    <source>
        <dbReference type="RuleBase" id="RU000538"/>
    </source>
</evidence>
<keyword evidence="2 5" id="KW-0889">Transcription antitermination</keyword>
<dbReference type="InterPro" id="IPR001062">
    <property type="entry name" value="Transcrpt_antiterm_NusG"/>
</dbReference>
<sequence>MKRNWYIVQTYSGLEETVKDLIEQKRELLSLHDFIGKVFVPEEKVVDIKGGKVEKIRVLSTSKVHVNSGDTITKGQLLVEVPEIHAKREGKVIELRNMRKLVIESIDRKNSRTYYIPSSTGIEGGIRLGAKLTEGMPISKDKSTFCEIDGKVVQNDRVKKVVIQPIEGGDNDFYFILTECFIKSIKLNKIVHAGEKIGEKKLFVSPTDGVIEIDVYGAYKEIKISKVISKRLFPGYVFVEMFMNEESWETIKNTEHVINFVSNAGQPIPLKQNDVKFILNSLAGKKNSKTAAEEVKININIDIGEHVKIKAGPFEGFTGVVKEVKPDKKEITVSVVIFGRETPVVLSVSEIEKLLD</sequence>
<dbReference type="Gene3D" id="2.30.30.30">
    <property type="match status" value="1"/>
</dbReference>
<dbReference type="InterPro" id="IPR006645">
    <property type="entry name" value="NGN-like_dom"/>
</dbReference>
<evidence type="ECO:0000256" key="6">
    <source>
        <dbReference type="NCBIfam" id="TIGR00922"/>
    </source>
</evidence>
<dbReference type="GO" id="GO:0006354">
    <property type="term" value="P:DNA-templated transcription elongation"/>
    <property type="evidence" value="ECO:0007669"/>
    <property type="project" value="UniProtKB-UniRule"/>
</dbReference>
<keyword evidence="4 5" id="KW-0804">Transcription</keyword>
<dbReference type="Pfam" id="PF00467">
    <property type="entry name" value="KOW"/>
    <property type="match status" value="1"/>
</dbReference>
<dbReference type="Pfam" id="PF02357">
    <property type="entry name" value="NusG"/>
    <property type="match status" value="1"/>
</dbReference>
<evidence type="ECO:0000256" key="1">
    <source>
        <dbReference type="ARBA" id="ARBA00022472"/>
    </source>
</evidence>
<comment type="similarity">
    <text evidence="5 7">Belongs to the NusG family.</text>
</comment>
<dbReference type="SUPFAM" id="SSF82679">
    <property type="entry name" value="N-utilization substance G protein NusG, N-terminal domain"/>
    <property type="match status" value="2"/>
</dbReference>
<keyword evidence="3 5" id="KW-0805">Transcription regulation</keyword>
<comment type="caution">
    <text evidence="10">The sequence shown here is derived from an EMBL/GenBank/DDBJ whole genome shotgun (WGS) entry which is preliminary data.</text>
</comment>
<dbReference type="InterPro" id="IPR005824">
    <property type="entry name" value="KOW"/>
</dbReference>
<dbReference type="PANTHER" id="PTHR30265">
    <property type="entry name" value="RHO-INTERACTING TRANSCRIPTION TERMINATION FACTOR NUSG"/>
    <property type="match status" value="1"/>
</dbReference>
<evidence type="ECO:0000259" key="8">
    <source>
        <dbReference type="SMART" id="SM00738"/>
    </source>
</evidence>
<dbReference type="InterPro" id="IPR014722">
    <property type="entry name" value="Rib_uL2_dom2"/>
</dbReference>
<evidence type="ECO:0000256" key="4">
    <source>
        <dbReference type="ARBA" id="ARBA00023163"/>
    </source>
</evidence>
<evidence type="ECO:0000256" key="5">
    <source>
        <dbReference type="HAMAP-Rule" id="MF_00948"/>
    </source>
</evidence>
<evidence type="ECO:0000313" key="10">
    <source>
        <dbReference type="EMBL" id="HGE75182.1"/>
    </source>
</evidence>
<dbReference type="InterPro" id="IPR040473">
    <property type="entry name" value="NusG_add"/>
</dbReference>
<dbReference type="CDD" id="cd06091">
    <property type="entry name" value="KOW_NusG"/>
    <property type="match status" value="1"/>
</dbReference>
<dbReference type="GO" id="GO:0031564">
    <property type="term" value="P:transcription antitermination"/>
    <property type="evidence" value="ECO:0007669"/>
    <property type="project" value="UniProtKB-UniRule"/>
</dbReference>
<dbReference type="PRINTS" id="PR00338">
    <property type="entry name" value="NUSGTNSCPFCT"/>
</dbReference>
<proteinExistence type="inferred from homology"/>
<name>A0A7V3VSJ8_9BACT</name>